<dbReference type="CDD" id="cd06558">
    <property type="entry name" value="crotonase-like"/>
    <property type="match status" value="1"/>
</dbReference>
<dbReference type="EMBL" id="JBHTIV010000007">
    <property type="protein sequence ID" value="MFD0932324.1"/>
    <property type="molecule type" value="Genomic_DNA"/>
</dbReference>
<dbReference type="RefSeq" id="WP_379657650.1">
    <property type="nucleotide sequence ID" value="NZ_JBHTIV010000007.1"/>
</dbReference>
<proteinExistence type="predicted"/>
<dbReference type="SUPFAM" id="SSF48179">
    <property type="entry name" value="6-phosphogluconate dehydrogenase C-terminal domain-like"/>
    <property type="match status" value="2"/>
</dbReference>
<evidence type="ECO:0000259" key="9">
    <source>
        <dbReference type="Pfam" id="PF02737"/>
    </source>
</evidence>
<dbReference type="SUPFAM" id="SSF51735">
    <property type="entry name" value="NAD(P)-binding Rossmann-fold domains"/>
    <property type="match status" value="1"/>
</dbReference>
<dbReference type="Pfam" id="PF00725">
    <property type="entry name" value="3HCDH"/>
    <property type="match status" value="1"/>
</dbReference>
<accession>A0ABW3GUT3</accession>
<comment type="caution">
    <text evidence="10">The sequence shown here is derived from an EMBL/GenBank/DDBJ whole genome shotgun (WGS) entry which is preliminary data.</text>
</comment>
<feature type="domain" description="3-hydroxyacyl-CoA dehydrogenase C-terminal" evidence="8">
    <location>
        <begin position="208"/>
        <end position="307"/>
    </location>
</feature>
<keyword evidence="4" id="KW-0560">Oxidoreductase</keyword>
<reference evidence="11" key="1">
    <citation type="journal article" date="2019" name="Int. J. Syst. Evol. Microbiol.">
        <title>The Global Catalogue of Microorganisms (GCM) 10K type strain sequencing project: providing services to taxonomists for standard genome sequencing and annotation.</title>
        <authorList>
            <consortium name="The Broad Institute Genomics Platform"/>
            <consortium name="The Broad Institute Genome Sequencing Center for Infectious Disease"/>
            <person name="Wu L."/>
            <person name="Ma J."/>
        </authorList>
    </citation>
    <scope>NUCLEOTIDE SEQUENCE [LARGE SCALE GENOMIC DNA]</scope>
    <source>
        <strain evidence="11">CCUG 56752</strain>
    </source>
</reference>
<evidence type="ECO:0000256" key="7">
    <source>
        <dbReference type="ARBA" id="ARBA00049556"/>
    </source>
</evidence>
<evidence type="ECO:0000256" key="1">
    <source>
        <dbReference type="ARBA" id="ARBA00005005"/>
    </source>
</evidence>
<organism evidence="10 11">
    <name type="scientific">Psychroflexus salinarum</name>
    <dbReference type="NCBI Taxonomy" id="546024"/>
    <lineage>
        <taxon>Bacteria</taxon>
        <taxon>Pseudomonadati</taxon>
        <taxon>Bacteroidota</taxon>
        <taxon>Flavobacteriia</taxon>
        <taxon>Flavobacteriales</taxon>
        <taxon>Flavobacteriaceae</taxon>
        <taxon>Psychroflexus</taxon>
    </lineage>
</organism>
<feature type="domain" description="3-hydroxyacyl-CoA dehydrogenase NAD binding" evidence="9">
    <location>
        <begin position="7"/>
        <end position="205"/>
    </location>
</feature>
<evidence type="ECO:0000259" key="8">
    <source>
        <dbReference type="Pfam" id="PF00725"/>
    </source>
</evidence>
<dbReference type="Pfam" id="PF02737">
    <property type="entry name" value="3HCDH_N"/>
    <property type="match status" value="1"/>
</dbReference>
<keyword evidence="11" id="KW-1185">Reference proteome</keyword>
<keyword evidence="2" id="KW-0276">Fatty acid metabolism</keyword>
<evidence type="ECO:0000256" key="6">
    <source>
        <dbReference type="ARBA" id="ARBA00023098"/>
    </source>
</evidence>
<gene>
    <name evidence="10" type="ORF">ACFQ0R_06885</name>
</gene>
<keyword evidence="5" id="KW-0520">NAD</keyword>
<keyword evidence="6" id="KW-0443">Lipid metabolism</keyword>
<dbReference type="InterPro" id="IPR006176">
    <property type="entry name" value="3-OHacyl-CoA_DH_NAD-bd"/>
</dbReference>
<dbReference type="InterPro" id="IPR008927">
    <property type="entry name" value="6-PGluconate_DH-like_C_sf"/>
</dbReference>
<evidence type="ECO:0000256" key="2">
    <source>
        <dbReference type="ARBA" id="ARBA00022832"/>
    </source>
</evidence>
<keyword evidence="3" id="KW-0442">Lipid degradation</keyword>
<name>A0ABW3GUT3_9FLAO</name>
<dbReference type="InterPro" id="IPR006108">
    <property type="entry name" value="3HC_DH_C"/>
</dbReference>
<dbReference type="SUPFAM" id="SSF52096">
    <property type="entry name" value="ClpP/crotonase"/>
    <property type="match status" value="1"/>
</dbReference>
<sequence length="820" mass="93300">MRRIIKKVAVLGSGTMGSQIACHFANIGLKVLLLDIVPEELTDEEKEKGLSLDDKKVRNRLADDNLQKTLKIDPSPIYEQSFADQISTGNFEDDLEKLSDCDWILEAVVENLDIKRKLFSNVENYRTAGSLISTNTSGIPIESIIKERSDDFQKHFCGTHFFNPPRYLELLEIVPSDKTKKEVTDFIAHYGDVYLGKTTVICKDTPAFIGNRIGVYAIMLTLELMEKLDLSIEQIDELTGKAVGRPKTATFRTADLVGVDILADVAQGLYERLEDDEERDVFKVPQFINKMIDNGWIGDKVNQGFYKKEKKNGSTNLYTLQPDKLEYRDKEDPDYLLVEEQKNQDSLKDQFESFEEGRASETNFFKKIYLQVTGSDNDKAVRFFKEFYYRFFAYCSKRLPEISDEIYKVDEAIKSGFGWEAGPFEIWDMLGLKETTKKMKEAGHPPAEWIDVMIDKGVSSFYKTEDGQKKYYDFKNEEYKTEPWSENLIFLDNYRDEHTVWKNKDANIIHIGDGVLVTEFTSKKNTINVAVIEAINKAIDLAEQNEDYKALVIGNEDEDFSMGADISMIGKYALIQNKSKIEKALKQFQDLMLRIRYSSVPVIVAPRGKTLGGGLEICLYADRVQAAAETYMGLVEVGVGLIPAGGGTTAMARRATIEMIDESPDTPRIQQYLMNISKAEVAKSPEQAFSFGYLRRNIDKLSMNKKRLLTDAKRLSLDLAENYTPSVKKPNVKALGKNALSFFITGIANMHFGNYMTDYDREIVEKLAYVMVGGELSGKQMISENYMMKLEREAFTELATNLKTLERMKSMLLKGKPKRN</sequence>
<dbReference type="InterPro" id="IPR001753">
    <property type="entry name" value="Enoyl-CoA_hydra/iso"/>
</dbReference>
<protein>
    <submittedName>
        <fullName evidence="10">3-hydroxyacyl-CoA dehydrogenase/enoyl-CoA hydratase family protein</fullName>
    </submittedName>
</protein>
<dbReference type="Gene3D" id="3.40.50.720">
    <property type="entry name" value="NAD(P)-binding Rossmann-like Domain"/>
    <property type="match status" value="1"/>
</dbReference>
<dbReference type="Gene3D" id="3.90.226.10">
    <property type="entry name" value="2-enoyl-CoA Hydratase, Chain A, domain 1"/>
    <property type="match status" value="1"/>
</dbReference>
<evidence type="ECO:0000256" key="5">
    <source>
        <dbReference type="ARBA" id="ARBA00023027"/>
    </source>
</evidence>
<evidence type="ECO:0000256" key="3">
    <source>
        <dbReference type="ARBA" id="ARBA00022963"/>
    </source>
</evidence>
<comment type="pathway">
    <text evidence="1">Lipid metabolism; fatty acid beta-oxidation.</text>
</comment>
<comment type="catalytic activity">
    <reaction evidence="7">
        <text>a (3S)-3-hydroxyacyl-CoA + NAD(+) = a 3-oxoacyl-CoA + NADH + H(+)</text>
        <dbReference type="Rhea" id="RHEA:22432"/>
        <dbReference type="ChEBI" id="CHEBI:15378"/>
        <dbReference type="ChEBI" id="CHEBI:57318"/>
        <dbReference type="ChEBI" id="CHEBI:57540"/>
        <dbReference type="ChEBI" id="CHEBI:57945"/>
        <dbReference type="ChEBI" id="CHEBI:90726"/>
        <dbReference type="EC" id="1.1.1.35"/>
    </reaction>
</comment>
<dbReference type="PANTHER" id="PTHR48075">
    <property type="entry name" value="3-HYDROXYACYL-COA DEHYDROGENASE FAMILY PROTEIN"/>
    <property type="match status" value="1"/>
</dbReference>
<dbReference type="Pfam" id="PF00378">
    <property type="entry name" value="ECH_1"/>
    <property type="match status" value="1"/>
</dbReference>
<evidence type="ECO:0000256" key="4">
    <source>
        <dbReference type="ARBA" id="ARBA00023002"/>
    </source>
</evidence>
<evidence type="ECO:0000313" key="10">
    <source>
        <dbReference type="EMBL" id="MFD0932324.1"/>
    </source>
</evidence>
<dbReference type="InterPro" id="IPR036291">
    <property type="entry name" value="NAD(P)-bd_dom_sf"/>
</dbReference>
<dbReference type="Proteomes" id="UP001597049">
    <property type="component" value="Unassembled WGS sequence"/>
</dbReference>
<dbReference type="Gene3D" id="1.10.1040.50">
    <property type="match status" value="1"/>
</dbReference>
<evidence type="ECO:0000313" key="11">
    <source>
        <dbReference type="Proteomes" id="UP001597049"/>
    </source>
</evidence>
<dbReference type="InterPro" id="IPR029045">
    <property type="entry name" value="ClpP/crotonase-like_dom_sf"/>
</dbReference>
<dbReference type="PANTHER" id="PTHR48075:SF7">
    <property type="entry name" value="3-HYDROXYACYL-COA DEHYDROGENASE-RELATED"/>
    <property type="match status" value="1"/>
</dbReference>